<sequence>MSETDSGDSPYSLFQQPQKYDISNIFSIDPATSGSNIERPSRPRILPSNIQYRSRQQYTRRNADVDELVRDTSAITMNPLQLVF</sequence>
<proteinExistence type="predicted"/>
<keyword evidence="2" id="KW-1185">Reference proteome</keyword>
<protein>
    <submittedName>
        <fullName evidence="1">Uncharacterized protein</fullName>
    </submittedName>
</protein>
<dbReference type="Proteomes" id="UP001470230">
    <property type="component" value="Unassembled WGS sequence"/>
</dbReference>
<evidence type="ECO:0000313" key="1">
    <source>
        <dbReference type="EMBL" id="KAK8885852.1"/>
    </source>
</evidence>
<gene>
    <name evidence="1" type="ORF">M9Y10_041309</name>
</gene>
<name>A0ABR2K4K7_9EUKA</name>
<organism evidence="1 2">
    <name type="scientific">Tritrichomonas musculus</name>
    <dbReference type="NCBI Taxonomy" id="1915356"/>
    <lineage>
        <taxon>Eukaryota</taxon>
        <taxon>Metamonada</taxon>
        <taxon>Parabasalia</taxon>
        <taxon>Tritrichomonadida</taxon>
        <taxon>Tritrichomonadidae</taxon>
        <taxon>Tritrichomonas</taxon>
    </lineage>
</organism>
<reference evidence="1 2" key="1">
    <citation type="submission" date="2024-04" db="EMBL/GenBank/DDBJ databases">
        <title>Tritrichomonas musculus Genome.</title>
        <authorList>
            <person name="Alves-Ferreira E."/>
            <person name="Grigg M."/>
            <person name="Lorenzi H."/>
            <person name="Galac M."/>
        </authorList>
    </citation>
    <scope>NUCLEOTIDE SEQUENCE [LARGE SCALE GENOMIC DNA]</scope>
    <source>
        <strain evidence="1 2">EAF2021</strain>
    </source>
</reference>
<comment type="caution">
    <text evidence="1">The sequence shown here is derived from an EMBL/GenBank/DDBJ whole genome shotgun (WGS) entry which is preliminary data.</text>
</comment>
<accession>A0ABR2K4K7</accession>
<evidence type="ECO:0000313" key="2">
    <source>
        <dbReference type="Proteomes" id="UP001470230"/>
    </source>
</evidence>
<dbReference type="EMBL" id="JAPFFF010000007">
    <property type="protein sequence ID" value="KAK8885852.1"/>
    <property type="molecule type" value="Genomic_DNA"/>
</dbReference>